<feature type="region of interest" description="Disordered" evidence="1">
    <location>
        <begin position="1"/>
        <end position="25"/>
    </location>
</feature>
<name>A0A8J4TFH4_CLAMG</name>
<evidence type="ECO:0000313" key="2">
    <source>
        <dbReference type="EMBL" id="KAF5889348.1"/>
    </source>
</evidence>
<dbReference type="EMBL" id="QNUK01000823">
    <property type="protein sequence ID" value="KAF5889348.1"/>
    <property type="molecule type" value="Genomic_DNA"/>
</dbReference>
<reference evidence="2" key="1">
    <citation type="submission" date="2020-07" db="EMBL/GenBank/DDBJ databases">
        <title>Clarias magur genome sequencing, assembly and annotation.</title>
        <authorList>
            <person name="Kushwaha B."/>
            <person name="Kumar R."/>
            <person name="Das P."/>
            <person name="Joshi C.G."/>
            <person name="Kumar D."/>
            <person name="Nagpure N.S."/>
            <person name="Pandey M."/>
            <person name="Agarwal S."/>
            <person name="Srivastava S."/>
            <person name="Singh M."/>
            <person name="Sahoo L."/>
            <person name="Jayasankar P."/>
            <person name="Meher P.K."/>
            <person name="Koringa P.G."/>
            <person name="Iquebal M.A."/>
            <person name="Das S.P."/>
            <person name="Bit A."/>
            <person name="Patnaik S."/>
            <person name="Patel N."/>
            <person name="Shah T.M."/>
            <person name="Hinsu A."/>
            <person name="Jena J.K."/>
        </authorList>
    </citation>
    <scope>NUCLEOTIDE SEQUENCE</scope>
    <source>
        <strain evidence="2">CIFAMagur01</strain>
        <tissue evidence="2">Testis</tissue>
    </source>
</reference>
<proteinExistence type="predicted"/>
<dbReference type="AlphaFoldDB" id="A0A8J4TFH4"/>
<protein>
    <submittedName>
        <fullName evidence="2">Uncharacterized protein</fullName>
    </submittedName>
</protein>
<feature type="compositionally biased region" description="Basic residues" evidence="1">
    <location>
        <begin position="1"/>
        <end position="14"/>
    </location>
</feature>
<feature type="non-terminal residue" evidence="2">
    <location>
        <position position="1"/>
    </location>
</feature>
<comment type="caution">
    <text evidence="2">The sequence shown here is derived from an EMBL/GenBank/DDBJ whole genome shotgun (WGS) entry which is preliminary data.</text>
</comment>
<evidence type="ECO:0000256" key="1">
    <source>
        <dbReference type="SAM" id="MobiDB-lite"/>
    </source>
</evidence>
<gene>
    <name evidence="2" type="ORF">DAT39_020944</name>
</gene>
<dbReference type="Proteomes" id="UP000727407">
    <property type="component" value="Unassembled WGS sequence"/>
</dbReference>
<feature type="non-terminal residue" evidence="2">
    <location>
        <position position="51"/>
    </location>
</feature>
<organism evidence="2 3">
    <name type="scientific">Clarias magur</name>
    <name type="common">Asian catfish</name>
    <name type="synonym">Macropteronotus magur</name>
    <dbReference type="NCBI Taxonomy" id="1594786"/>
    <lineage>
        <taxon>Eukaryota</taxon>
        <taxon>Metazoa</taxon>
        <taxon>Chordata</taxon>
        <taxon>Craniata</taxon>
        <taxon>Vertebrata</taxon>
        <taxon>Euteleostomi</taxon>
        <taxon>Actinopterygii</taxon>
        <taxon>Neopterygii</taxon>
        <taxon>Teleostei</taxon>
        <taxon>Ostariophysi</taxon>
        <taxon>Siluriformes</taxon>
        <taxon>Clariidae</taxon>
        <taxon>Clarias</taxon>
    </lineage>
</organism>
<evidence type="ECO:0000313" key="3">
    <source>
        <dbReference type="Proteomes" id="UP000727407"/>
    </source>
</evidence>
<sequence length="51" mass="5991">SVSKQKSGRTKQRIRQNQQNQNHCYRTNSKELILLSKRRESSVGGTWTCLR</sequence>
<keyword evidence="3" id="KW-1185">Reference proteome</keyword>
<accession>A0A8J4TFH4</accession>